<evidence type="ECO:0000313" key="2">
    <source>
        <dbReference type="EMBL" id="KAK7438927.1"/>
    </source>
</evidence>
<reference evidence="4 5" key="1">
    <citation type="submission" date="2024-01" db="EMBL/GenBank/DDBJ databases">
        <title>A draft genome for the cacao thread blight pathogen Marasmiellus scandens.</title>
        <authorList>
            <person name="Baruah I.K."/>
            <person name="Leung J."/>
            <person name="Bukari Y."/>
            <person name="Amoako-Attah I."/>
            <person name="Meinhardt L.W."/>
            <person name="Bailey B.A."/>
            <person name="Cohen S.P."/>
        </authorList>
    </citation>
    <scope>NUCLEOTIDE SEQUENCE [LARGE SCALE GENOMIC DNA]</scope>
    <source>
        <strain evidence="4 5">GH-19</strain>
    </source>
</reference>
<evidence type="ECO:0000313" key="3">
    <source>
        <dbReference type="EMBL" id="KAK7439582.1"/>
    </source>
</evidence>
<evidence type="ECO:0000256" key="1">
    <source>
        <dbReference type="SAM" id="MobiDB-lite"/>
    </source>
</evidence>
<dbReference type="Proteomes" id="UP001498398">
    <property type="component" value="Unassembled WGS sequence"/>
</dbReference>
<gene>
    <name evidence="4" type="ORF">VKT23_009430</name>
    <name evidence="3" type="ORF">VKT23_017509</name>
    <name evidence="2" type="ORF">VKT23_017854</name>
</gene>
<name>A0ABR1JGG2_9AGAR</name>
<sequence>MVEQVPPTFFYDVTRNRTSPIWSHPSLKPKHQLEAETSNDGLSNSTPSSPILPSSSLPSSPTLPTRDLGIDSDDEDGDSTMRIPTSLQSSTFEQRMSRFITPVRNFLDGLEYQTQFRDSRMLEVVEREGARLLRLAEDCLAVEARENHNRGERTRTWDSVRANAMYYRSRPRRADVGT</sequence>
<feature type="region of interest" description="Disordered" evidence="1">
    <location>
        <begin position="21"/>
        <end position="83"/>
    </location>
</feature>
<accession>A0ABR1JGG2</accession>
<dbReference type="EMBL" id="JBANRG010000076">
    <property type="protein sequence ID" value="KAK7438927.1"/>
    <property type="molecule type" value="Genomic_DNA"/>
</dbReference>
<comment type="caution">
    <text evidence="4">The sequence shown here is derived from an EMBL/GenBank/DDBJ whole genome shotgun (WGS) entry which is preliminary data.</text>
</comment>
<dbReference type="EMBL" id="JBANRG010000072">
    <property type="protein sequence ID" value="KAK7439582.1"/>
    <property type="molecule type" value="Genomic_DNA"/>
</dbReference>
<dbReference type="EMBL" id="JBANRG010000016">
    <property type="protein sequence ID" value="KAK7459449.1"/>
    <property type="molecule type" value="Genomic_DNA"/>
</dbReference>
<evidence type="ECO:0000313" key="4">
    <source>
        <dbReference type="EMBL" id="KAK7459449.1"/>
    </source>
</evidence>
<organism evidence="4 5">
    <name type="scientific">Marasmiellus scandens</name>
    <dbReference type="NCBI Taxonomy" id="2682957"/>
    <lineage>
        <taxon>Eukaryota</taxon>
        <taxon>Fungi</taxon>
        <taxon>Dikarya</taxon>
        <taxon>Basidiomycota</taxon>
        <taxon>Agaricomycotina</taxon>
        <taxon>Agaricomycetes</taxon>
        <taxon>Agaricomycetidae</taxon>
        <taxon>Agaricales</taxon>
        <taxon>Marasmiineae</taxon>
        <taxon>Omphalotaceae</taxon>
        <taxon>Marasmiellus</taxon>
    </lineage>
</organism>
<keyword evidence="5" id="KW-1185">Reference proteome</keyword>
<evidence type="ECO:0000313" key="5">
    <source>
        <dbReference type="Proteomes" id="UP001498398"/>
    </source>
</evidence>
<proteinExistence type="predicted"/>
<feature type="compositionally biased region" description="Low complexity" evidence="1">
    <location>
        <begin position="42"/>
        <end position="67"/>
    </location>
</feature>
<protein>
    <submittedName>
        <fullName evidence="4">Uncharacterized protein</fullName>
    </submittedName>
</protein>